<dbReference type="AlphaFoldDB" id="A0A285ISK5"/>
<evidence type="ECO:0000313" key="2">
    <source>
        <dbReference type="EMBL" id="SNY50677.1"/>
    </source>
</evidence>
<keyword evidence="2" id="KW-0645">Protease</keyword>
<dbReference type="Gene3D" id="3.30.1380.10">
    <property type="match status" value="1"/>
</dbReference>
<dbReference type="Proteomes" id="UP000219353">
    <property type="component" value="Unassembled WGS sequence"/>
</dbReference>
<keyword evidence="2" id="KW-0378">Hydrolase</keyword>
<feature type="domain" description="D-alanyl-D-alanine carboxypeptidase-like core" evidence="1">
    <location>
        <begin position="26"/>
        <end position="181"/>
    </location>
</feature>
<dbReference type="PANTHER" id="PTHR34385">
    <property type="entry name" value="D-ALANYL-D-ALANINE CARBOXYPEPTIDASE"/>
    <property type="match status" value="1"/>
</dbReference>
<dbReference type="CDD" id="cd14847">
    <property type="entry name" value="DD-carboxypeptidase_like"/>
    <property type="match status" value="1"/>
</dbReference>
<proteinExistence type="predicted"/>
<accession>A0A285ISK5</accession>
<dbReference type="OrthoDB" id="9792074at2"/>
<dbReference type="GO" id="GO:0004180">
    <property type="term" value="F:carboxypeptidase activity"/>
    <property type="evidence" value="ECO:0007669"/>
    <property type="project" value="UniProtKB-KW"/>
</dbReference>
<name>A0A285ISK5_9GAMM</name>
<reference evidence="3" key="1">
    <citation type="submission" date="2017-09" db="EMBL/GenBank/DDBJ databases">
        <authorList>
            <person name="Varghese N."/>
            <person name="Submissions S."/>
        </authorList>
    </citation>
    <scope>NUCLEOTIDE SEQUENCE [LARGE SCALE GENOMIC DNA]</scope>
    <source>
        <strain evidence="3">CGMCC 1.12461</strain>
    </source>
</reference>
<protein>
    <submittedName>
        <fullName evidence="2">LD-carboxypeptidase LdcB, LAS superfamily</fullName>
    </submittedName>
</protein>
<dbReference type="SUPFAM" id="SSF55166">
    <property type="entry name" value="Hedgehog/DD-peptidase"/>
    <property type="match status" value="1"/>
</dbReference>
<gene>
    <name evidence="2" type="ORF">SAMN06297280_1644</name>
</gene>
<dbReference type="PANTHER" id="PTHR34385:SF1">
    <property type="entry name" value="PEPTIDOGLYCAN L-ALANYL-D-GLUTAMATE ENDOPEPTIDASE CWLK"/>
    <property type="match status" value="1"/>
</dbReference>
<dbReference type="InterPro" id="IPR009045">
    <property type="entry name" value="Zn_M74/Hedgehog-like"/>
</dbReference>
<evidence type="ECO:0000259" key="1">
    <source>
        <dbReference type="Pfam" id="PF02557"/>
    </source>
</evidence>
<sequence length="229" mass="25658">MNIVASTADILTGRSQSHLTELADGHLIHRQMCSAWLKLQQAAALDGMEIKIVSAFRSFQRQATIWQAKCDGLRPVYNLAQQQVDITALTGLAKLDAILLYSALPGASRHHWGTELDVYDASAVAENYQPQLLQTEYQDTGPFTKLNQWLRTEASKFGFFRPYNQYQGGVAAEPWHLSYAPLANPYLQALTLDTLKCCLQQHPVAEQQCVLANLAQLYQTYVINICEDI</sequence>
<keyword evidence="2" id="KW-0121">Carboxypeptidase</keyword>
<dbReference type="InterPro" id="IPR052179">
    <property type="entry name" value="DD-CPase-like"/>
</dbReference>
<dbReference type="InterPro" id="IPR003709">
    <property type="entry name" value="VanY-like_core_dom"/>
</dbReference>
<dbReference type="GO" id="GO:0006508">
    <property type="term" value="P:proteolysis"/>
    <property type="evidence" value="ECO:0007669"/>
    <property type="project" value="InterPro"/>
</dbReference>
<organism evidence="2 3">
    <name type="scientific">Arsukibacterium tuosuense</name>
    <dbReference type="NCBI Taxonomy" id="1323745"/>
    <lineage>
        <taxon>Bacteria</taxon>
        <taxon>Pseudomonadati</taxon>
        <taxon>Pseudomonadota</taxon>
        <taxon>Gammaproteobacteria</taxon>
        <taxon>Chromatiales</taxon>
        <taxon>Chromatiaceae</taxon>
        <taxon>Arsukibacterium</taxon>
    </lineage>
</organism>
<dbReference type="EMBL" id="OBEB01000003">
    <property type="protein sequence ID" value="SNY50677.1"/>
    <property type="molecule type" value="Genomic_DNA"/>
</dbReference>
<evidence type="ECO:0000313" key="3">
    <source>
        <dbReference type="Proteomes" id="UP000219353"/>
    </source>
</evidence>
<dbReference type="Pfam" id="PF02557">
    <property type="entry name" value="VanY"/>
    <property type="match status" value="1"/>
</dbReference>
<keyword evidence="3" id="KW-1185">Reference proteome</keyword>
<dbReference type="RefSeq" id="WP_097110927.1">
    <property type="nucleotide sequence ID" value="NZ_OBEB01000003.1"/>
</dbReference>